<keyword evidence="2" id="KW-0732">Signal</keyword>
<dbReference type="AlphaFoldDB" id="A0A2S0VVL9"/>
<evidence type="ECO:0000256" key="1">
    <source>
        <dbReference type="SAM" id="MobiDB-lite"/>
    </source>
</evidence>
<keyword evidence="4" id="KW-1185">Reference proteome</keyword>
<evidence type="ECO:0000313" key="4">
    <source>
        <dbReference type="Proteomes" id="UP000244441"/>
    </source>
</evidence>
<evidence type="ECO:0000313" key="3">
    <source>
        <dbReference type="EMBL" id="AWB68223.1"/>
    </source>
</evidence>
<feature type="compositionally biased region" description="Basic and acidic residues" evidence="1">
    <location>
        <begin position="98"/>
        <end position="109"/>
    </location>
</feature>
<dbReference type="RefSeq" id="WP_108604287.1">
    <property type="nucleotide sequence ID" value="NZ_CP026604.1"/>
</dbReference>
<dbReference type="PROSITE" id="PS51257">
    <property type="entry name" value="PROKAR_LIPOPROTEIN"/>
    <property type="match status" value="1"/>
</dbReference>
<gene>
    <name evidence="3" type="ORF">C2869_18190</name>
</gene>
<feature type="signal peptide" evidence="2">
    <location>
        <begin position="1"/>
        <end position="22"/>
    </location>
</feature>
<feature type="region of interest" description="Disordered" evidence="1">
    <location>
        <begin position="88"/>
        <end position="123"/>
    </location>
</feature>
<reference evidence="3 4" key="1">
    <citation type="submission" date="2018-01" db="EMBL/GenBank/DDBJ databases">
        <title>Genome sequence of a Cantenovulum-like bacteria.</title>
        <authorList>
            <person name="Tan W.R."/>
            <person name="Lau N.-S."/>
            <person name="Go F."/>
            <person name="Amirul A.-A.A."/>
        </authorList>
    </citation>
    <scope>NUCLEOTIDE SEQUENCE [LARGE SCALE GENOMIC DNA]</scope>
    <source>
        <strain evidence="3 4">CCB-QB4</strain>
    </source>
</reference>
<feature type="chain" id="PRO_5015496800" evidence="2">
    <location>
        <begin position="23"/>
        <end position="229"/>
    </location>
</feature>
<sequence>MFRPVLLLSCFTLSACQLLPQAQQPAPVNAVAQSEIQKPVPKIIQAKNATVQVSPIGAKQQFSEQVAVVNKPRWLAGASPKPAEIASLATTQSSAKPHKSENEAEKQPEIETSITTDGTDVKPNPHVMQAAVLDADYSLGDLVCRDNVDVDYQIKNKRYYSSVQLHAVVESVSQDKQTLGLKLKSWHSADTTFTGRLADLKQAPSAVNLQLQVGNQFWQPSIYWQACQL</sequence>
<dbReference type="Proteomes" id="UP000244441">
    <property type="component" value="Chromosome"/>
</dbReference>
<organism evidence="3 4">
    <name type="scientific">Saccharobesus litoralis</name>
    <dbReference type="NCBI Taxonomy" id="2172099"/>
    <lineage>
        <taxon>Bacteria</taxon>
        <taxon>Pseudomonadati</taxon>
        <taxon>Pseudomonadota</taxon>
        <taxon>Gammaproteobacteria</taxon>
        <taxon>Alteromonadales</taxon>
        <taxon>Alteromonadaceae</taxon>
        <taxon>Saccharobesus</taxon>
    </lineage>
</organism>
<accession>A0A2S0VVL9</accession>
<proteinExistence type="predicted"/>
<evidence type="ECO:0000256" key="2">
    <source>
        <dbReference type="SAM" id="SignalP"/>
    </source>
</evidence>
<dbReference type="EMBL" id="CP026604">
    <property type="protein sequence ID" value="AWB68223.1"/>
    <property type="molecule type" value="Genomic_DNA"/>
</dbReference>
<name>A0A2S0VVL9_9ALTE</name>
<protein>
    <submittedName>
        <fullName evidence="3">Uncharacterized protein</fullName>
    </submittedName>
</protein>
<dbReference type="KEGG" id="cate:C2869_18190"/>